<protein>
    <submittedName>
        <fullName evidence="1">Uncharacterized protein</fullName>
    </submittedName>
</protein>
<organism evidence="1 2">
    <name type="scientific">Daphnia magna</name>
    <dbReference type="NCBI Taxonomy" id="35525"/>
    <lineage>
        <taxon>Eukaryota</taxon>
        <taxon>Metazoa</taxon>
        <taxon>Ecdysozoa</taxon>
        <taxon>Arthropoda</taxon>
        <taxon>Crustacea</taxon>
        <taxon>Branchiopoda</taxon>
        <taxon>Diplostraca</taxon>
        <taxon>Cladocera</taxon>
        <taxon>Anomopoda</taxon>
        <taxon>Daphniidae</taxon>
        <taxon>Daphnia</taxon>
    </lineage>
</organism>
<proteinExistence type="predicted"/>
<reference evidence="1 2" key="1">
    <citation type="journal article" date="2023" name="Nucleic Acids Res.">
        <title>The hologenome of Daphnia magna reveals possible DNA methylation and microbiome-mediated evolution of the host genome.</title>
        <authorList>
            <person name="Chaturvedi A."/>
            <person name="Li X."/>
            <person name="Dhandapani V."/>
            <person name="Marshall H."/>
            <person name="Kissane S."/>
            <person name="Cuenca-Cambronero M."/>
            <person name="Asole G."/>
            <person name="Calvet F."/>
            <person name="Ruiz-Romero M."/>
            <person name="Marangio P."/>
            <person name="Guigo R."/>
            <person name="Rago D."/>
            <person name="Mirbahai L."/>
            <person name="Eastwood N."/>
            <person name="Colbourne J.K."/>
            <person name="Zhou J."/>
            <person name="Mallon E."/>
            <person name="Orsini L."/>
        </authorList>
    </citation>
    <scope>NUCLEOTIDE SEQUENCE [LARGE SCALE GENOMIC DNA]</scope>
    <source>
        <strain evidence="1">LRV0_1</strain>
    </source>
</reference>
<evidence type="ECO:0000313" key="1">
    <source>
        <dbReference type="EMBL" id="KAK4030159.1"/>
    </source>
</evidence>
<accession>A0ABR0AYE6</accession>
<evidence type="ECO:0000313" key="2">
    <source>
        <dbReference type="Proteomes" id="UP001234178"/>
    </source>
</evidence>
<dbReference type="EMBL" id="JAOYFB010000039">
    <property type="protein sequence ID" value="KAK4030159.1"/>
    <property type="molecule type" value="Genomic_DNA"/>
</dbReference>
<keyword evidence="2" id="KW-1185">Reference proteome</keyword>
<dbReference type="Proteomes" id="UP001234178">
    <property type="component" value="Unassembled WGS sequence"/>
</dbReference>
<name>A0ABR0AYE6_9CRUS</name>
<gene>
    <name evidence="1" type="ORF">OUZ56_023135</name>
</gene>
<sequence length="55" mass="6367">MFGMIEIFYWEYFTICLKIILGLRFSSEITNMNSPVANAGFGGEKRLEKRKDIST</sequence>
<comment type="caution">
    <text evidence="1">The sequence shown here is derived from an EMBL/GenBank/DDBJ whole genome shotgun (WGS) entry which is preliminary data.</text>
</comment>